<evidence type="ECO:0000313" key="3">
    <source>
        <dbReference type="Proteomes" id="UP000265520"/>
    </source>
</evidence>
<evidence type="ECO:0000256" key="1">
    <source>
        <dbReference type="SAM" id="MobiDB-lite"/>
    </source>
</evidence>
<feature type="region of interest" description="Disordered" evidence="1">
    <location>
        <begin position="1"/>
        <end position="39"/>
    </location>
</feature>
<proteinExistence type="predicted"/>
<sequence length="39" mass="4061">TPPNQSPPSAIAPTPPPTQPPMPPPAQPPKPIVKSWKGK</sequence>
<accession>A0A392SXV4</accession>
<dbReference type="Proteomes" id="UP000265520">
    <property type="component" value="Unassembled WGS sequence"/>
</dbReference>
<protein>
    <submittedName>
        <fullName evidence="2">Uncharacterized protein</fullName>
    </submittedName>
</protein>
<reference evidence="2 3" key="1">
    <citation type="journal article" date="2018" name="Front. Plant Sci.">
        <title>Red Clover (Trifolium pratense) and Zigzag Clover (T. medium) - A Picture of Genomic Similarities and Differences.</title>
        <authorList>
            <person name="Dluhosova J."/>
            <person name="Istvanek J."/>
            <person name="Nedelnik J."/>
            <person name="Repkova J."/>
        </authorList>
    </citation>
    <scope>NUCLEOTIDE SEQUENCE [LARGE SCALE GENOMIC DNA]</scope>
    <source>
        <strain evidence="3">cv. 10/8</strain>
        <tissue evidence="2">Leaf</tissue>
    </source>
</reference>
<dbReference type="EMBL" id="LXQA010451801">
    <property type="protein sequence ID" value="MCI52720.1"/>
    <property type="molecule type" value="Genomic_DNA"/>
</dbReference>
<dbReference type="AlphaFoldDB" id="A0A392SXV4"/>
<name>A0A392SXV4_9FABA</name>
<keyword evidence="3" id="KW-1185">Reference proteome</keyword>
<comment type="caution">
    <text evidence="2">The sequence shown here is derived from an EMBL/GenBank/DDBJ whole genome shotgun (WGS) entry which is preliminary data.</text>
</comment>
<feature type="compositionally biased region" description="Pro residues" evidence="1">
    <location>
        <begin position="13"/>
        <end position="31"/>
    </location>
</feature>
<organism evidence="2 3">
    <name type="scientific">Trifolium medium</name>
    <dbReference type="NCBI Taxonomy" id="97028"/>
    <lineage>
        <taxon>Eukaryota</taxon>
        <taxon>Viridiplantae</taxon>
        <taxon>Streptophyta</taxon>
        <taxon>Embryophyta</taxon>
        <taxon>Tracheophyta</taxon>
        <taxon>Spermatophyta</taxon>
        <taxon>Magnoliopsida</taxon>
        <taxon>eudicotyledons</taxon>
        <taxon>Gunneridae</taxon>
        <taxon>Pentapetalae</taxon>
        <taxon>rosids</taxon>
        <taxon>fabids</taxon>
        <taxon>Fabales</taxon>
        <taxon>Fabaceae</taxon>
        <taxon>Papilionoideae</taxon>
        <taxon>50 kb inversion clade</taxon>
        <taxon>NPAAA clade</taxon>
        <taxon>Hologalegina</taxon>
        <taxon>IRL clade</taxon>
        <taxon>Trifolieae</taxon>
        <taxon>Trifolium</taxon>
    </lineage>
</organism>
<evidence type="ECO:0000313" key="2">
    <source>
        <dbReference type="EMBL" id="MCI52720.1"/>
    </source>
</evidence>
<feature type="non-terminal residue" evidence="2">
    <location>
        <position position="1"/>
    </location>
</feature>